<dbReference type="AlphaFoldDB" id="A0A1E4SBW6"/>
<feature type="transmembrane region" description="Helical" evidence="2">
    <location>
        <begin position="15"/>
        <end position="38"/>
    </location>
</feature>
<keyword evidence="2" id="KW-1133">Transmembrane helix</keyword>
<protein>
    <recommendedName>
        <fullName evidence="5">Translocation protein sec66</fullName>
    </recommendedName>
</protein>
<dbReference type="Pfam" id="PF09802">
    <property type="entry name" value="Sec66"/>
    <property type="match status" value="1"/>
</dbReference>
<organism evidence="3 4">
    <name type="scientific">Suhomyces tanzawaensis NRRL Y-17324</name>
    <dbReference type="NCBI Taxonomy" id="984487"/>
    <lineage>
        <taxon>Eukaryota</taxon>
        <taxon>Fungi</taxon>
        <taxon>Dikarya</taxon>
        <taxon>Ascomycota</taxon>
        <taxon>Saccharomycotina</taxon>
        <taxon>Pichiomycetes</taxon>
        <taxon>Debaryomycetaceae</taxon>
        <taxon>Suhomyces</taxon>
    </lineage>
</organism>
<evidence type="ECO:0000313" key="4">
    <source>
        <dbReference type="Proteomes" id="UP000094285"/>
    </source>
</evidence>
<dbReference type="EMBL" id="KV453916">
    <property type="protein sequence ID" value="ODV77004.1"/>
    <property type="molecule type" value="Genomic_DNA"/>
</dbReference>
<evidence type="ECO:0000313" key="3">
    <source>
        <dbReference type="EMBL" id="ODV77004.1"/>
    </source>
</evidence>
<dbReference type="GeneID" id="30985204"/>
<accession>A0A1E4SBW6</accession>
<proteinExistence type="predicted"/>
<feature type="region of interest" description="Disordered" evidence="1">
    <location>
        <begin position="200"/>
        <end position="231"/>
    </location>
</feature>
<evidence type="ECO:0000256" key="1">
    <source>
        <dbReference type="SAM" id="MobiDB-lite"/>
    </source>
</evidence>
<keyword evidence="2" id="KW-0472">Membrane</keyword>
<dbReference type="OrthoDB" id="73168at2759"/>
<dbReference type="PANTHER" id="PTHR28229">
    <property type="entry name" value="TRANSLOCATION PROTEIN SEC66"/>
    <property type="match status" value="1"/>
</dbReference>
<sequence>MAEETTEPVQEQIKISIFTPIIYVAVLVSIFVTFSVVYRRRALKKLTKVEPIFPENHTATLYEYLKVQYQNPDIPKDQKPHEKVMKAALLRRAVEAIRRSMKLKENEPVYTKLYQDGLVGDEVFQQYQIQTKFQELELKDIVQETESYKKGWVQTFFPVAQEICFNEALRRRLYALDDRAKTLSHMWEHYVAKTEEVNEKEKEVKEVKDVKQTKESKPEEEPKVLAESKPE</sequence>
<dbReference type="STRING" id="984487.A0A1E4SBW6"/>
<name>A0A1E4SBW6_9ASCO</name>
<keyword evidence="2" id="KW-0812">Transmembrane</keyword>
<gene>
    <name evidence="3" type="ORF">CANTADRAFT_71405</name>
</gene>
<reference evidence="4" key="1">
    <citation type="submission" date="2016-05" db="EMBL/GenBank/DDBJ databases">
        <title>Comparative genomics of biotechnologically important yeasts.</title>
        <authorList>
            <consortium name="DOE Joint Genome Institute"/>
            <person name="Riley R."/>
            <person name="Haridas S."/>
            <person name="Wolfe K.H."/>
            <person name="Lopes M.R."/>
            <person name="Hittinger C.T."/>
            <person name="Goker M."/>
            <person name="Salamov A."/>
            <person name="Wisecaver J."/>
            <person name="Long T.M."/>
            <person name="Aerts A.L."/>
            <person name="Barry K."/>
            <person name="Choi C."/>
            <person name="Clum A."/>
            <person name="Coughlan A.Y."/>
            <person name="Deshpande S."/>
            <person name="Douglass A.P."/>
            <person name="Hanson S.J."/>
            <person name="Klenk H.-P."/>
            <person name="Labutti K."/>
            <person name="Lapidus A."/>
            <person name="Lindquist E."/>
            <person name="Lipzen A."/>
            <person name="Meier-Kolthoff J.P."/>
            <person name="Ohm R.A."/>
            <person name="Otillar R.P."/>
            <person name="Pangilinan J."/>
            <person name="Peng Y."/>
            <person name="Rokas A."/>
            <person name="Rosa C.A."/>
            <person name="Scheuner C."/>
            <person name="Sibirny A.A."/>
            <person name="Slot J.C."/>
            <person name="Stielow J.B."/>
            <person name="Sun H."/>
            <person name="Kurtzman C.P."/>
            <person name="Blackwell M."/>
            <person name="Grigoriev I.V."/>
            <person name="Jeffries T.W."/>
        </authorList>
    </citation>
    <scope>NUCLEOTIDE SEQUENCE [LARGE SCALE GENOMIC DNA]</scope>
    <source>
        <strain evidence="4">NRRL Y-17324</strain>
    </source>
</reference>
<dbReference type="RefSeq" id="XP_020062126.1">
    <property type="nucleotide sequence ID" value="XM_020211068.1"/>
</dbReference>
<dbReference type="GO" id="GO:0031204">
    <property type="term" value="P:post-translational protein targeting to membrane, translocation"/>
    <property type="evidence" value="ECO:0007669"/>
    <property type="project" value="InterPro"/>
</dbReference>
<dbReference type="GO" id="GO:0031207">
    <property type="term" value="C:Sec62/Sec63 complex"/>
    <property type="evidence" value="ECO:0007669"/>
    <property type="project" value="InterPro"/>
</dbReference>
<dbReference type="PANTHER" id="PTHR28229:SF1">
    <property type="entry name" value="TRANSLOCATION PROTEIN SEC66"/>
    <property type="match status" value="1"/>
</dbReference>
<evidence type="ECO:0000256" key="2">
    <source>
        <dbReference type="SAM" id="Phobius"/>
    </source>
</evidence>
<evidence type="ECO:0008006" key="5">
    <source>
        <dbReference type="Google" id="ProtNLM"/>
    </source>
</evidence>
<dbReference type="Proteomes" id="UP000094285">
    <property type="component" value="Unassembled WGS sequence"/>
</dbReference>
<dbReference type="InterPro" id="IPR018624">
    <property type="entry name" value="Sec66"/>
</dbReference>
<keyword evidence="4" id="KW-1185">Reference proteome</keyword>